<sequence>MKGRPVVKYQSNDVMIGINRWNSAAFGYVLGINPSFGAIENFVRNRWKEFDFEKCFKLSPGVFLFIFEGGKIVEQVDEIGKEADSIVDSIIHHEIAAPLLEVVVNNPLALLDEGGETSEKVKIEKKKKLAKHVMVSLGALNSNVKIGSIGKILTRSNKKPVRVKAEFSNISSRVAEKQIELEGLDGKILNGDLSPDILARTTYIEAEYRRLSKAKFQL</sequence>
<evidence type="ECO:0000313" key="1">
    <source>
        <dbReference type="EMBL" id="GAA0168141.1"/>
    </source>
</evidence>
<proteinExistence type="predicted"/>
<dbReference type="AlphaFoldDB" id="A0AAV3QYR8"/>
<evidence type="ECO:0000313" key="2">
    <source>
        <dbReference type="Proteomes" id="UP001454036"/>
    </source>
</evidence>
<name>A0AAV3QYR8_LITER</name>
<accession>A0AAV3QYR8</accession>
<protein>
    <submittedName>
        <fullName evidence="1">Uncharacterized protein</fullName>
    </submittedName>
</protein>
<keyword evidence="2" id="KW-1185">Reference proteome</keyword>
<gene>
    <name evidence="1" type="ORF">LIER_22924</name>
</gene>
<dbReference type="EMBL" id="BAABME010006361">
    <property type="protein sequence ID" value="GAA0168141.1"/>
    <property type="molecule type" value="Genomic_DNA"/>
</dbReference>
<reference evidence="1 2" key="1">
    <citation type="submission" date="2024-01" db="EMBL/GenBank/DDBJ databases">
        <title>The complete chloroplast genome sequence of Lithospermum erythrorhizon: insights into the phylogenetic relationship among Boraginaceae species and the maternal lineages of purple gromwells.</title>
        <authorList>
            <person name="Okada T."/>
            <person name="Watanabe K."/>
        </authorList>
    </citation>
    <scope>NUCLEOTIDE SEQUENCE [LARGE SCALE GENOMIC DNA]</scope>
</reference>
<comment type="caution">
    <text evidence="1">The sequence shown here is derived from an EMBL/GenBank/DDBJ whole genome shotgun (WGS) entry which is preliminary data.</text>
</comment>
<organism evidence="1 2">
    <name type="scientific">Lithospermum erythrorhizon</name>
    <name type="common">Purple gromwell</name>
    <name type="synonym">Lithospermum officinale var. erythrorhizon</name>
    <dbReference type="NCBI Taxonomy" id="34254"/>
    <lineage>
        <taxon>Eukaryota</taxon>
        <taxon>Viridiplantae</taxon>
        <taxon>Streptophyta</taxon>
        <taxon>Embryophyta</taxon>
        <taxon>Tracheophyta</taxon>
        <taxon>Spermatophyta</taxon>
        <taxon>Magnoliopsida</taxon>
        <taxon>eudicotyledons</taxon>
        <taxon>Gunneridae</taxon>
        <taxon>Pentapetalae</taxon>
        <taxon>asterids</taxon>
        <taxon>lamiids</taxon>
        <taxon>Boraginales</taxon>
        <taxon>Boraginaceae</taxon>
        <taxon>Boraginoideae</taxon>
        <taxon>Lithospermeae</taxon>
        <taxon>Lithospermum</taxon>
    </lineage>
</organism>
<dbReference type="Proteomes" id="UP001454036">
    <property type="component" value="Unassembled WGS sequence"/>
</dbReference>